<accession>A0ABT5TQL9</accession>
<keyword evidence="3" id="KW-1185">Reference proteome</keyword>
<comment type="caution">
    <text evidence="2">The sequence shown here is derived from an EMBL/GenBank/DDBJ whole genome shotgun (WGS) entry which is preliminary data.</text>
</comment>
<protein>
    <submittedName>
        <fullName evidence="2">Uncharacterized protein</fullName>
    </submittedName>
</protein>
<evidence type="ECO:0000313" key="2">
    <source>
        <dbReference type="EMBL" id="MDD8060797.1"/>
    </source>
</evidence>
<proteinExistence type="predicted"/>
<feature type="transmembrane region" description="Helical" evidence="1">
    <location>
        <begin position="20"/>
        <end position="42"/>
    </location>
</feature>
<evidence type="ECO:0000256" key="1">
    <source>
        <dbReference type="SAM" id="Phobius"/>
    </source>
</evidence>
<dbReference type="Proteomes" id="UP001213691">
    <property type="component" value="Unassembled WGS sequence"/>
</dbReference>
<dbReference type="RefSeq" id="WP_238104836.1">
    <property type="nucleotide sequence ID" value="NZ_JAQQPZ010000013.1"/>
</dbReference>
<reference evidence="2 3" key="1">
    <citation type="submission" date="2023-02" db="EMBL/GenBank/DDBJ databases">
        <title>Genome sequence of Shewanella metallivivens ER-Te-42B-Light, sp. nov., enriched from sulfide tube worms (Riftia pachyptila) isolated from Explorer Ridge in the Pacific Ocean.</title>
        <authorList>
            <person name="Maltman C."/>
            <person name="Kuzyk S.B."/>
            <person name="Kyndt J.A."/>
            <person name="Yurkov V."/>
        </authorList>
    </citation>
    <scope>NUCLEOTIDE SEQUENCE [LARGE SCALE GENOMIC DNA]</scope>
    <source>
        <strain evidence="2 3">ER-Te-42B-Light</strain>
    </source>
</reference>
<keyword evidence="1" id="KW-1133">Transmembrane helix</keyword>
<name>A0ABT5TQL9_9GAMM</name>
<evidence type="ECO:0000313" key="3">
    <source>
        <dbReference type="Proteomes" id="UP001213691"/>
    </source>
</evidence>
<dbReference type="EMBL" id="JAQQPZ010000013">
    <property type="protein sequence ID" value="MDD8060797.1"/>
    <property type="molecule type" value="Genomic_DNA"/>
</dbReference>
<keyword evidence="1" id="KW-0472">Membrane</keyword>
<keyword evidence="1" id="KW-0812">Transmembrane</keyword>
<organism evidence="2 3">
    <name type="scientific">Shewanella metallivivens</name>
    <dbReference type="NCBI Taxonomy" id="2872342"/>
    <lineage>
        <taxon>Bacteria</taxon>
        <taxon>Pseudomonadati</taxon>
        <taxon>Pseudomonadota</taxon>
        <taxon>Gammaproteobacteria</taxon>
        <taxon>Alteromonadales</taxon>
        <taxon>Shewanellaceae</taxon>
        <taxon>Shewanella</taxon>
    </lineage>
</organism>
<sequence>MLSQLEPSIGFALVKVMEIGVRVLNIFFSGVFILMSSSVIAFESPVRDISEIISKEEFLSYYNVADFIEHSPKVTEFVAPEADDIKQYGSDVMKTLTGSDCDRDGKMDSNSECNAVFYKLWMKYQR</sequence>
<gene>
    <name evidence="2" type="ORF">PQR79_17150</name>
</gene>